<dbReference type="SUPFAM" id="SSF56925">
    <property type="entry name" value="OMPA-like"/>
    <property type="match status" value="1"/>
</dbReference>
<evidence type="ECO:0000313" key="4">
    <source>
        <dbReference type="EMBL" id="CAH0991546.1"/>
    </source>
</evidence>
<name>A0ABM9AEN3_9GAMM</name>
<accession>A0ABM9AEN3</accession>
<dbReference type="Proteomes" id="UP000838100">
    <property type="component" value="Unassembled WGS sequence"/>
</dbReference>
<evidence type="ECO:0000313" key="5">
    <source>
        <dbReference type="Proteomes" id="UP000838100"/>
    </source>
</evidence>
<feature type="signal peptide" evidence="2">
    <location>
        <begin position="1"/>
        <end position="22"/>
    </location>
</feature>
<keyword evidence="1 2" id="KW-0732">Signal</keyword>
<feature type="chain" id="PRO_5045826188" evidence="2">
    <location>
        <begin position="23"/>
        <end position="200"/>
    </location>
</feature>
<proteinExistence type="predicted"/>
<dbReference type="InterPro" id="IPR027385">
    <property type="entry name" value="Beta-barrel_OMP"/>
</dbReference>
<feature type="domain" description="Outer membrane protein beta-barrel" evidence="3">
    <location>
        <begin position="12"/>
        <end position="196"/>
    </location>
</feature>
<reference evidence="4" key="1">
    <citation type="submission" date="2021-12" db="EMBL/GenBank/DDBJ databases">
        <authorList>
            <person name="Rodrigo-Torres L."/>
            <person name="Arahal R. D."/>
            <person name="Lucena T."/>
        </authorList>
    </citation>
    <scope>NUCLEOTIDE SEQUENCE</scope>
    <source>
        <strain evidence="4">CECT 8267</strain>
    </source>
</reference>
<organism evidence="4 5">
    <name type="scientific">Sinobacterium norvegicum</name>
    <dbReference type="NCBI Taxonomy" id="1641715"/>
    <lineage>
        <taxon>Bacteria</taxon>
        <taxon>Pseudomonadati</taxon>
        <taxon>Pseudomonadota</taxon>
        <taxon>Gammaproteobacteria</taxon>
        <taxon>Cellvibrionales</taxon>
        <taxon>Spongiibacteraceae</taxon>
        <taxon>Sinobacterium</taxon>
    </lineage>
</organism>
<gene>
    <name evidence="4" type="primary">ompA</name>
    <name evidence="4" type="ORF">SIN8267_01654</name>
</gene>
<evidence type="ECO:0000256" key="1">
    <source>
        <dbReference type="ARBA" id="ARBA00022729"/>
    </source>
</evidence>
<dbReference type="Gene3D" id="2.40.160.20">
    <property type="match status" value="1"/>
</dbReference>
<dbReference type="Pfam" id="PF13505">
    <property type="entry name" value="OMP_b-brl"/>
    <property type="match status" value="1"/>
</dbReference>
<comment type="caution">
    <text evidence="4">The sequence shown here is derived from an EMBL/GenBank/DDBJ whole genome shotgun (WGS) entry which is preliminary data.</text>
</comment>
<evidence type="ECO:0000256" key="2">
    <source>
        <dbReference type="SAM" id="SignalP"/>
    </source>
</evidence>
<dbReference type="RefSeq" id="WP_237444191.1">
    <property type="nucleotide sequence ID" value="NZ_CAKLPX010000001.1"/>
</dbReference>
<evidence type="ECO:0000259" key="3">
    <source>
        <dbReference type="Pfam" id="PF13505"/>
    </source>
</evidence>
<keyword evidence="5" id="KW-1185">Reference proteome</keyword>
<protein>
    <submittedName>
        <fullName evidence="4">Outer membrane protein A</fullName>
    </submittedName>
</protein>
<dbReference type="InterPro" id="IPR011250">
    <property type="entry name" value="OMP/PagP_B-barrel"/>
</dbReference>
<dbReference type="EMBL" id="CAKLPX010000001">
    <property type="protein sequence ID" value="CAH0991546.1"/>
    <property type="molecule type" value="Genomic_DNA"/>
</dbReference>
<sequence length="200" mass="21561">MKKIITAITLPAALLASSIATANDSGFYGSVGISYSDHTVSAGAADLFVNEIKRDDTGYNFTGGYQFNQYFGVEASYYDFGSVSRSYGDVNAKAKANAWGFAAVGTLPISEQFSLYGKLGASQFNSELKYSDDIGTAKYSDKDFTAYYGIGASFAVTQSAEIYLETIKFDFDGTSDVVGNTSLNYNHDVLNTSLGLRMKF</sequence>